<dbReference type="OrthoDB" id="26242at2759"/>
<comment type="similarity">
    <text evidence="1 4">Belongs to the SEC5 family.</text>
</comment>
<keyword evidence="4" id="KW-0653">Protein transport</keyword>
<dbReference type="EMBL" id="JAEPQZ010000010">
    <property type="protein sequence ID" value="KAG2176137.1"/>
    <property type="molecule type" value="Genomic_DNA"/>
</dbReference>
<reference evidence="7" key="1">
    <citation type="submission" date="2020-12" db="EMBL/GenBank/DDBJ databases">
        <title>Metabolic potential, ecology and presence of endohyphal bacteria is reflected in genomic diversity of Mucoromycotina.</title>
        <authorList>
            <person name="Muszewska A."/>
            <person name="Okrasinska A."/>
            <person name="Steczkiewicz K."/>
            <person name="Drgas O."/>
            <person name="Orlowska M."/>
            <person name="Perlinska-Lenart U."/>
            <person name="Aleksandrzak-Piekarczyk T."/>
            <person name="Szatraj K."/>
            <person name="Zielenkiewicz U."/>
            <person name="Pilsyk S."/>
            <person name="Malc E."/>
            <person name="Mieczkowski P."/>
            <person name="Kruszewska J.S."/>
            <person name="Biernat P."/>
            <person name="Pawlowska J."/>
        </authorList>
    </citation>
    <scope>NUCLEOTIDE SEQUENCE</scope>
    <source>
        <strain evidence="7">WA0000067209</strain>
    </source>
</reference>
<evidence type="ECO:0000256" key="2">
    <source>
        <dbReference type="ARBA" id="ARBA00022448"/>
    </source>
</evidence>
<evidence type="ECO:0000313" key="8">
    <source>
        <dbReference type="Proteomes" id="UP000654370"/>
    </source>
</evidence>
<proteinExistence type="inferred from homology"/>
<evidence type="ECO:0000256" key="4">
    <source>
        <dbReference type="RuleBase" id="RU365069"/>
    </source>
</evidence>
<dbReference type="InterPro" id="IPR039481">
    <property type="entry name" value="EXOC2/Sec5_N_dom"/>
</dbReference>
<dbReference type="GO" id="GO:0015031">
    <property type="term" value="P:protein transport"/>
    <property type="evidence" value="ECO:0007669"/>
    <property type="project" value="UniProtKB-KW"/>
</dbReference>
<dbReference type="PANTHER" id="PTHR13043:SF1">
    <property type="entry name" value="EXOCYST COMPLEX COMPONENT 2"/>
    <property type="match status" value="1"/>
</dbReference>
<evidence type="ECO:0000256" key="1">
    <source>
        <dbReference type="ARBA" id="ARBA00010578"/>
    </source>
</evidence>
<comment type="function">
    <text evidence="4">Component of the exocyst complex involved in the docking of exocytic vesicles with fusion sites on the plasma membrane.</text>
</comment>
<dbReference type="InterPro" id="IPR029175">
    <property type="entry name" value="EXOC2/Sec5"/>
</dbReference>
<accession>A0A8H7UC52</accession>
<gene>
    <name evidence="7" type="ORF">INT43_005370</name>
</gene>
<evidence type="ECO:0000256" key="5">
    <source>
        <dbReference type="SAM" id="MobiDB-lite"/>
    </source>
</evidence>
<protein>
    <recommendedName>
        <fullName evidence="4">Exocyst complex component SEC5</fullName>
    </recommendedName>
</protein>
<dbReference type="PANTHER" id="PTHR13043">
    <property type="entry name" value="EXOCYST COMPLEX COMPONENT SEC5"/>
    <property type="match status" value="1"/>
</dbReference>
<name>A0A8H7UC52_MORIS</name>
<organism evidence="7 8">
    <name type="scientific">Mortierella isabellina</name>
    <name type="common">Filamentous fungus</name>
    <name type="synonym">Umbelopsis isabellina</name>
    <dbReference type="NCBI Taxonomy" id="91625"/>
    <lineage>
        <taxon>Eukaryota</taxon>
        <taxon>Fungi</taxon>
        <taxon>Fungi incertae sedis</taxon>
        <taxon>Mucoromycota</taxon>
        <taxon>Mucoromycotina</taxon>
        <taxon>Umbelopsidomycetes</taxon>
        <taxon>Umbelopsidales</taxon>
        <taxon>Umbelopsidaceae</taxon>
        <taxon>Umbelopsis</taxon>
    </lineage>
</organism>
<dbReference type="Pfam" id="PF15469">
    <property type="entry name" value="Sec5"/>
    <property type="match status" value="1"/>
</dbReference>
<keyword evidence="8" id="KW-1185">Reference proteome</keyword>
<keyword evidence="2 4" id="KW-0813">Transport</keyword>
<dbReference type="GO" id="GO:0006893">
    <property type="term" value="P:Golgi to plasma membrane transport"/>
    <property type="evidence" value="ECO:0007669"/>
    <property type="project" value="UniProtKB-UniRule"/>
</dbReference>
<comment type="caution">
    <text evidence="7">The sequence shown here is derived from an EMBL/GenBank/DDBJ whole genome shotgun (WGS) entry which is preliminary data.</text>
</comment>
<sequence length="895" mass="102128">MTDYQGIPEFAEDAAILRFYNIDTLEPQVWVDEVYGSRPTSHLGSAAKHAGPLDGGSPNANQDFVDENDLQVQDDSDPLGIKKSIFSGNRQSFARNINLMEIKERSSLITSNKSFNPRSFLMQVHKDTPYEDLVVGLQKLNITIDQRSDALKSLVHSNFDRFVGAKNTIDHIHDEMKAKNLNEKDEYGTKKLHHHLIEANSQAEKIYGPVVERRGKAEKGKYETAIRDYKKGKYLHQNLQNEDVDVTDTGDADLIFTPAHKDTGITELHRKVFEKVWAEVEKIVVELRGVLFKMLEDPWCPIEDQEKTINFLFDLDTTDDPAWFYLTSQYKWIIGQLNDTFSEGVRKVETWKSSIYSEESDVVRSLSLKNATSHIHLRDSDFGAENDPELKIWRATLDLVKTTSNLLLRCLPDFWKLSTAFIEGKFSGKDSQKTSASSRRKRQGVDLGKVEQCQVMAKDIVNLYAKLLTNYFELNAVAPTQSSATAEGPQIPLPKFLPVNANSVYVSDYLTRIIGELANCVNDINLINLAGEAFSGLTELIEQARWKFTEIICKCWARDAKTFYLLEDWALDSELTEYTNLLRHFYEYHKHCSRSAYKIASLSAVTDTQRHEVGVDYLKIVRDTFLESMYSFLDGLVHLAFSDYTPLQGEEEELSLNQKRGNIDVHSMDVRILLTVSNLSRLKSHIIRKLLSLFEAAYKCNMEDELKTLIDVVDQLDGILFEDYLKRKSTVINEIITSGILKGGIDWYNISKPTEVHPFVYEALMSMVMVHSQVTGVSKSLVYRTLSALLENMATDCLESFRQVERFGMGGMLQATLEIEFMHQTLSQFVTTHASEILQQIYQTIEQAYDPQQQHAGNLQNELSSVKKLLVDSRKSTVVQYLCFKQIKERKKDSP</sequence>
<evidence type="ECO:0000259" key="6">
    <source>
        <dbReference type="Pfam" id="PF15469"/>
    </source>
</evidence>
<feature type="region of interest" description="Disordered" evidence="5">
    <location>
        <begin position="41"/>
        <end position="62"/>
    </location>
</feature>
<comment type="subunit">
    <text evidence="4">Component of the exocyst complex.</text>
</comment>
<dbReference type="GO" id="GO:0006887">
    <property type="term" value="P:exocytosis"/>
    <property type="evidence" value="ECO:0007669"/>
    <property type="project" value="UniProtKB-KW"/>
</dbReference>
<evidence type="ECO:0000313" key="7">
    <source>
        <dbReference type="EMBL" id="KAG2176137.1"/>
    </source>
</evidence>
<evidence type="ECO:0000256" key="3">
    <source>
        <dbReference type="ARBA" id="ARBA00022483"/>
    </source>
</evidence>
<dbReference type="GO" id="GO:0000145">
    <property type="term" value="C:exocyst"/>
    <property type="evidence" value="ECO:0007669"/>
    <property type="project" value="UniProtKB-UniRule"/>
</dbReference>
<feature type="domain" description="Exocyst complex component EXOC2/Sec5 N-terminal" evidence="6">
    <location>
        <begin position="217"/>
        <end position="884"/>
    </location>
</feature>
<dbReference type="AlphaFoldDB" id="A0A8H7UC52"/>
<dbReference type="Proteomes" id="UP000654370">
    <property type="component" value="Unassembled WGS sequence"/>
</dbReference>
<keyword evidence="3 4" id="KW-0268">Exocytosis</keyword>